<comment type="similarity">
    <text evidence="3 10">Belongs to the PEPCase type 1 family.</text>
</comment>
<evidence type="ECO:0000256" key="7">
    <source>
        <dbReference type="ARBA" id="ARBA00023239"/>
    </source>
</evidence>
<dbReference type="PROSITE" id="PS00393">
    <property type="entry name" value="PEPCASE_2"/>
    <property type="match status" value="1"/>
</dbReference>
<dbReference type="AlphaFoldDB" id="A0A081KFK6"/>
<feature type="active site" evidence="10 12">
    <location>
        <position position="559"/>
    </location>
</feature>
<dbReference type="GO" id="GO:0015977">
    <property type="term" value="P:carbon fixation"/>
    <property type="evidence" value="ECO:0007669"/>
    <property type="project" value="UniProtKB-UniRule"/>
</dbReference>
<dbReference type="EMBL" id="JOJP01000001">
    <property type="protein sequence ID" value="KEI72932.1"/>
    <property type="molecule type" value="Genomic_DNA"/>
</dbReference>
<evidence type="ECO:0000313" key="13">
    <source>
        <dbReference type="EMBL" id="KEI72932.1"/>
    </source>
</evidence>
<dbReference type="eggNOG" id="COG2352">
    <property type="taxonomic scope" value="Bacteria"/>
</dbReference>
<dbReference type="PRINTS" id="PR00150">
    <property type="entry name" value="PEPCARBXLASE"/>
</dbReference>
<evidence type="ECO:0000256" key="1">
    <source>
        <dbReference type="ARBA" id="ARBA00001946"/>
    </source>
</evidence>
<dbReference type="HAMAP" id="MF_00595">
    <property type="entry name" value="PEPcase_type1"/>
    <property type="match status" value="1"/>
</dbReference>
<proteinExistence type="inferred from homology"/>
<comment type="subunit">
    <text evidence="10">Homotetramer.</text>
</comment>
<dbReference type="Gene3D" id="1.20.1440.90">
    <property type="entry name" value="Phosphoenolpyruvate/pyruvate domain"/>
    <property type="match status" value="1"/>
</dbReference>
<comment type="catalytic activity">
    <reaction evidence="9 10">
        <text>oxaloacetate + phosphate = phosphoenolpyruvate + hydrogencarbonate</text>
        <dbReference type="Rhea" id="RHEA:28370"/>
        <dbReference type="ChEBI" id="CHEBI:16452"/>
        <dbReference type="ChEBI" id="CHEBI:17544"/>
        <dbReference type="ChEBI" id="CHEBI:43474"/>
        <dbReference type="ChEBI" id="CHEBI:58702"/>
        <dbReference type="EC" id="4.1.1.31"/>
    </reaction>
</comment>
<evidence type="ECO:0000256" key="10">
    <source>
        <dbReference type="HAMAP-Rule" id="MF_00595"/>
    </source>
</evidence>
<evidence type="ECO:0000313" key="14">
    <source>
        <dbReference type="Proteomes" id="UP000027997"/>
    </source>
</evidence>
<evidence type="ECO:0000256" key="2">
    <source>
        <dbReference type="ARBA" id="ARBA00003670"/>
    </source>
</evidence>
<dbReference type="InterPro" id="IPR018129">
    <property type="entry name" value="PEP_COase_Lys_AS"/>
</dbReference>
<reference evidence="13 14" key="1">
    <citation type="submission" date="2014-06" db="EMBL/GenBank/DDBJ databases">
        <title>Whole Genome Sequences of Three Symbiotic Endozoicomonas Bacteria.</title>
        <authorList>
            <person name="Neave M.J."/>
            <person name="Apprill A."/>
            <person name="Voolstra C.R."/>
        </authorList>
    </citation>
    <scope>NUCLEOTIDE SEQUENCE [LARGE SCALE GENOMIC DNA]</scope>
    <source>
        <strain evidence="13 14">DSM 22380</strain>
    </source>
</reference>
<dbReference type="InterPro" id="IPR022805">
    <property type="entry name" value="PEP_COase_bac/pln-type"/>
</dbReference>
<dbReference type="GO" id="GO:0000287">
    <property type="term" value="F:magnesium ion binding"/>
    <property type="evidence" value="ECO:0007669"/>
    <property type="project" value="UniProtKB-UniRule"/>
</dbReference>
<evidence type="ECO:0000256" key="3">
    <source>
        <dbReference type="ARBA" id="ARBA00008346"/>
    </source>
</evidence>
<dbReference type="NCBIfam" id="NF000584">
    <property type="entry name" value="PRK00009.1"/>
    <property type="match status" value="1"/>
</dbReference>
<comment type="function">
    <text evidence="2 10">Forms oxaloacetate, a four-carbon dicarboxylic acid source for the tricarboxylic acid cycle.</text>
</comment>
<keyword evidence="8 10" id="KW-0120">Carbon dioxide fixation</keyword>
<dbReference type="SUPFAM" id="SSF51621">
    <property type="entry name" value="Phosphoenolpyruvate/pyruvate domain"/>
    <property type="match status" value="1"/>
</dbReference>
<evidence type="ECO:0000256" key="5">
    <source>
        <dbReference type="ARBA" id="ARBA00022419"/>
    </source>
</evidence>
<dbReference type="RefSeq" id="WP_020581630.1">
    <property type="nucleotide sequence ID" value="NZ_JOJP01000001.1"/>
</dbReference>
<dbReference type="Proteomes" id="UP000027997">
    <property type="component" value="Unassembled WGS sequence"/>
</dbReference>
<feature type="active site" evidence="10 11">
    <location>
        <position position="150"/>
    </location>
</feature>
<dbReference type="InterPro" id="IPR015813">
    <property type="entry name" value="Pyrv/PenolPyrv_kinase-like_dom"/>
</dbReference>
<dbReference type="InterPro" id="IPR033129">
    <property type="entry name" value="PEPCASE_His_AS"/>
</dbReference>
<dbReference type="GO" id="GO:0008964">
    <property type="term" value="F:phosphoenolpyruvate carboxylase activity"/>
    <property type="evidence" value="ECO:0007669"/>
    <property type="project" value="UniProtKB-UniRule"/>
</dbReference>
<evidence type="ECO:0000256" key="4">
    <source>
        <dbReference type="ARBA" id="ARBA00012305"/>
    </source>
</evidence>
<dbReference type="GO" id="GO:0005829">
    <property type="term" value="C:cytosol"/>
    <property type="evidence" value="ECO:0007669"/>
    <property type="project" value="TreeGrafter"/>
</dbReference>
<organism evidence="13 14">
    <name type="scientific">Endozoicomonas elysicola</name>
    <dbReference type="NCBI Taxonomy" id="305900"/>
    <lineage>
        <taxon>Bacteria</taxon>
        <taxon>Pseudomonadati</taxon>
        <taxon>Pseudomonadota</taxon>
        <taxon>Gammaproteobacteria</taxon>
        <taxon>Oceanospirillales</taxon>
        <taxon>Endozoicomonadaceae</taxon>
        <taxon>Endozoicomonas</taxon>
    </lineage>
</organism>
<comment type="caution">
    <text evidence="13">The sequence shown here is derived from an EMBL/GenBank/DDBJ whole genome shotgun (WGS) entry which is preliminary data.</text>
</comment>
<evidence type="ECO:0000256" key="8">
    <source>
        <dbReference type="ARBA" id="ARBA00023300"/>
    </source>
</evidence>
<dbReference type="GO" id="GO:0006107">
    <property type="term" value="P:oxaloacetate metabolic process"/>
    <property type="evidence" value="ECO:0007669"/>
    <property type="project" value="UniProtKB-UniRule"/>
</dbReference>
<dbReference type="EC" id="4.1.1.31" evidence="4 10"/>
<dbReference type="PANTHER" id="PTHR30523">
    <property type="entry name" value="PHOSPHOENOLPYRUVATE CARBOXYLASE"/>
    <property type="match status" value="1"/>
</dbReference>
<keyword evidence="13" id="KW-0670">Pyruvate</keyword>
<evidence type="ECO:0000256" key="6">
    <source>
        <dbReference type="ARBA" id="ARBA00022842"/>
    </source>
</evidence>
<accession>A0A081KFK6</accession>
<keyword evidence="14" id="KW-1185">Reference proteome</keyword>
<keyword evidence="6 10" id="KW-0460">Magnesium</keyword>
<comment type="cofactor">
    <cofactor evidence="1 10">
        <name>Mg(2+)</name>
        <dbReference type="ChEBI" id="CHEBI:18420"/>
    </cofactor>
</comment>
<evidence type="ECO:0000256" key="9">
    <source>
        <dbReference type="ARBA" id="ARBA00048995"/>
    </source>
</evidence>
<dbReference type="GO" id="GO:0006099">
    <property type="term" value="P:tricarboxylic acid cycle"/>
    <property type="evidence" value="ECO:0007669"/>
    <property type="project" value="InterPro"/>
</dbReference>
<dbReference type="InterPro" id="IPR021135">
    <property type="entry name" value="PEP_COase"/>
</dbReference>
<gene>
    <name evidence="10" type="primary">ppc</name>
    <name evidence="13" type="ORF">GV64_21370</name>
</gene>
<evidence type="ECO:0000256" key="11">
    <source>
        <dbReference type="PROSITE-ProRule" id="PRU10111"/>
    </source>
</evidence>
<dbReference type="PROSITE" id="PS00781">
    <property type="entry name" value="PEPCASE_1"/>
    <property type="match status" value="1"/>
</dbReference>
<keyword evidence="7 10" id="KW-0456">Lyase</keyword>
<protein>
    <recommendedName>
        <fullName evidence="5 10">Phosphoenolpyruvate carboxylase</fullName>
        <shortName evidence="10">PEPC</shortName>
        <shortName evidence="10">PEPCase</shortName>
        <ecNumber evidence="4 10">4.1.1.31</ecNumber>
    </recommendedName>
</protein>
<dbReference type="STRING" id="305900.GV64_21370"/>
<dbReference type="Pfam" id="PF00311">
    <property type="entry name" value="PEPcase"/>
    <property type="match status" value="1"/>
</dbReference>
<evidence type="ECO:0000256" key="12">
    <source>
        <dbReference type="PROSITE-ProRule" id="PRU10112"/>
    </source>
</evidence>
<name>A0A081KFK6_9GAMM</name>
<sequence>MSEKPSENPSSLRRNVNMLGTLLGDVIRDHKGETFFNKIEAIRQLSKAARSDELDDDGGNQKAEQQALLDLLHSLPDDELVPVVRSFSHFLNLTNIAEQFHLVSRDCETSYCVPDHFRELLKALKQKGFTDQQIAEKASELDIEVVLTAHPTEVTRRTLIQKYEQVFQCLNDLENQSLSDNEKQHVEERIRQLITQAWHTYEFRSKRPTPVDEAKGGFATIEHSLWNAVPQFVRKIDERLQAFTGHKLAIDAVPVHFSSWMGGDRDGNPFVTSVVTREVLLLSRWMAADLFLRDLKPLISELSMNDCSDELRALVGDSREPYWSLLKDLREKLKHTRQWCERGLARPGDANSAPTAGVLLDNEELIKPLRLCYESLHACGLGVIADGPLLDTLRRAYCFGLTLIKLDIRQESGRHTQALSELTKALGLGDYEHWEELERQSFLLKELQNPRPLLPHKWLPSPEVQEVIDTCRVVAAEGSRALNCYVISMAKQPSDVLAVALLLKECGVDFDMPIVPLFETLDDLDNAAECIRHLLSLPWYRGYCHGGQMVMIGYSDSAKDAGWMAAAWAQYRAMEAVTAECAEADVRLTLFHGRGGTIGRGGGPAHAAILSQPPGSVNNRLRVTEQGEMIRFKFGFPQVAVQSLMLYASATLEATLLPPPVPKQEWRDVMDQLSADSVKVYRGIVREEPDFVPYFRAVTPEMELGKLPLGSRPAKRKPNGGVESLRAIPWIFAWTQIRLMLPTWLGCGEALENAVQNGKRDVLEEMMTDWPFFKARLEMLEMVFMKTDSQLAKYYEDQLVPENLRYLGERLRLMLSSAIEVLLDLKEGDELMSSHPQNKEAIGLRNPYTDPLNFLQAELLQRVRSHEEGAEVGEELEKALMITIAGIAAGMRNTG</sequence>
<dbReference type="PANTHER" id="PTHR30523:SF6">
    <property type="entry name" value="PHOSPHOENOLPYRUVATE CARBOXYLASE"/>
    <property type="match status" value="1"/>
</dbReference>